<dbReference type="Gene3D" id="3.40.50.1110">
    <property type="entry name" value="SGNH hydrolase"/>
    <property type="match status" value="1"/>
</dbReference>
<sequence length="614" mass="68931">MLCRTSKPRYAALLSAALAAFTFLFIDDSMLNKSIQNTARPMTTGMKDTLMTLSEDKVIEICQETNRIVAETRDKGMLSKPEEWIQSFPFLNLNCNQLLLSLQEQNGAPDEMIGTTLASQEIIDMPARAFVLDDNLSLRRIAQTFEEKLGKEKIKILVIGGSMTTGGIDVKAPGAVVGKAIAWPRKLEQLLQEKFGEDAVEVVNIALGGAYEETWLERLDVIMSLSPVDIILVESAVNDQNHPEGKVSEWSHQLLNVLMKLPGKPAVMSVELFRLASTVERDANGHCGENKKVVFDPQNSDEPCFYCEHWWYPQTWRNEVVQQNSVARASYRDSVWPSLEQPPLNLCQYWYGLSHPQIGTHVLVASTILFQLLAVLEKQDVLVNLASSEEYLIKLPDADLPKTACLNPITNFRAIQGNPVDAMALPKDDSSCWVFQSDSKDKFGWICEQTMNGLTASLDRMTSKARHTSTADTTDRSDFLRLQHKVQLGSEGKALISRLVSYDERMGDAMVWFSVMISNDDGSMSDANIFEEDPTFTIDSWAKKRQSVPVPFLIELHKQNFKDFMNLTSWDQITEENAPTVLFNIKLLTNTSPQSKKDTRNGIDKFKLVGIVTC</sequence>
<dbReference type="PANTHER" id="PTHR34407:SF1">
    <property type="entry name" value="SGNH HYDROLASE-TYPE ESTERASE DOMAIN-CONTAINING PROTEIN"/>
    <property type="match status" value="1"/>
</dbReference>
<proteinExistence type="predicted"/>
<name>A0A7S2ABE7_TRICV</name>
<protein>
    <recommendedName>
        <fullName evidence="2">SGNH hydrolase-type esterase domain-containing protein</fullName>
    </recommendedName>
</protein>
<dbReference type="SUPFAM" id="SSF52266">
    <property type="entry name" value="SGNH hydrolase"/>
    <property type="match status" value="1"/>
</dbReference>
<dbReference type="CDD" id="cd00229">
    <property type="entry name" value="SGNH_hydrolase"/>
    <property type="match status" value="1"/>
</dbReference>
<dbReference type="AlphaFoldDB" id="A0A7S2ABE7"/>
<gene>
    <name evidence="1" type="ORF">OSIN01602_LOCUS22948</name>
</gene>
<dbReference type="InterPro" id="IPR036514">
    <property type="entry name" value="SGNH_hydro_sf"/>
</dbReference>
<evidence type="ECO:0008006" key="2">
    <source>
        <dbReference type="Google" id="ProtNLM"/>
    </source>
</evidence>
<evidence type="ECO:0000313" key="1">
    <source>
        <dbReference type="EMBL" id="CAD9362702.1"/>
    </source>
</evidence>
<dbReference type="EMBL" id="HBGO01039571">
    <property type="protein sequence ID" value="CAD9362702.1"/>
    <property type="molecule type" value="Transcribed_RNA"/>
</dbReference>
<dbReference type="PANTHER" id="PTHR34407">
    <property type="entry name" value="EXPRESSED PROTEIN"/>
    <property type="match status" value="1"/>
</dbReference>
<organism evidence="1">
    <name type="scientific">Trieres chinensis</name>
    <name type="common">Marine centric diatom</name>
    <name type="synonym">Odontella sinensis</name>
    <dbReference type="NCBI Taxonomy" id="1514140"/>
    <lineage>
        <taxon>Eukaryota</taxon>
        <taxon>Sar</taxon>
        <taxon>Stramenopiles</taxon>
        <taxon>Ochrophyta</taxon>
        <taxon>Bacillariophyta</taxon>
        <taxon>Mediophyceae</taxon>
        <taxon>Biddulphiophycidae</taxon>
        <taxon>Eupodiscales</taxon>
        <taxon>Parodontellaceae</taxon>
        <taxon>Trieres</taxon>
    </lineage>
</organism>
<accession>A0A7S2ABE7</accession>
<reference evidence="1" key="1">
    <citation type="submission" date="2021-01" db="EMBL/GenBank/DDBJ databases">
        <authorList>
            <person name="Corre E."/>
            <person name="Pelletier E."/>
            <person name="Niang G."/>
            <person name="Scheremetjew M."/>
            <person name="Finn R."/>
            <person name="Kale V."/>
            <person name="Holt S."/>
            <person name="Cochrane G."/>
            <person name="Meng A."/>
            <person name="Brown T."/>
            <person name="Cohen L."/>
        </authorList>
    </citation>
    <scope>NUCLEOTIDE SEQUENCE</scope>
    <source>
        <strain evidence="1">Grunow 1884</strain>
    </source>
</reference>